<evidence type="ECO:0000313" key="2">
    <source>
        <dbReference type="Proteomes" id="UP000252458"/>
    </source>
</evidence>
<organism evidence="1 2">
    <name type="scientific">Burkholderia reimsis</name>
    <dbReference type="NCBI Taxonomy" id="2234132"/>
    <lineage>
        <taxon>Bacteria</taxon>
        <taxon>Pseudomonadati</taxon>
        <taxon>Pseudomonadota</taxon>
        <taxon>Betaproteobacteria</taxon>
        <taxon>Burkholderiales</taxon>
        <taxon>Burkholderiaceae</taxon>
        <taxon>Burkholderia</taxon>
    </lineage>
</organism>
<reference evidence="1 2" key="1">
    <citation type="submission" date="2018-06" db="EMBL/GenBank/DDBJ databases">
        <title>Draft genome sequence of Burkholderia reimsis strain BE51 isolated from a French agricultural soil.</title>
        <authorList>
            <person name="Esmaeel Q."/>
        </authorList>
    </citation>
    <scope>NUCLEOTIDE SEQUENCE [LARGE SCALE GENOMIC DNA]</scope>
    <source>
        <strain evidence="1 2">BE51</strain>
    </source>
</reference>
<name>A0A365QUR5_9BURK</name>
<dbReference type="Proteomes" id="UP000252458">
    <property type="component" value="Unassembled WGS sequence"/>
</dbReference>
<sequence>MSSEETTTSQRVLTWMRATRERYPDGITSVMLADQLDLEPNSAAAVLSKLFDSRCVTREKTNGARGGRLLYRYRYVTDVPMAKPVETRQKPPIGRVAVGDMLILIPIGKEAVQITVEDARGLYRHLSMLFGRSK</sequence>
<evidence type="ECO:0000313" key="1">
    <source>
        <dbReference type="EMBL" id="RBB38874.1"/>
    </source>
</evidence>
<proteinExistence type="predicted"/>
<dbReference type="AlphaFoldDB" id="A0A365QUR5"/>
<keyword evidence="2" id="KW-1185">Reference proteome</keyword>
<dbReference type="EMBL" id="QMFZ01000012">
    <property type="protein sequence ID" value="RBB38874.1"/>
    <property type="molecule type" value="Genomic_DNA"/>
</dbReference>
<protein>
    <submittedName>
        <fullName evidence="1">Uncharacterized protein</fullName>
    </submittedName>
</protein>
<comment type="caution">
    <text evidence="1">The sequence shown here is derived from an EMBL/GenBank/DDBJ whole genome shotgun (WGS) entry which is preliminary data.</text>
</comment>
<dbReference type="RefSeq" id="WP_113045864.1">
    <property type="nucleotide sequence ID" value="NZ_QMFZ01000012.1"/>
</dbReference>
<gene>
    <name evidence="1" type="ORF">DPV79_15960</name>
</gene>
<accession>A0A365QUR5</accession>